<dbReference type="STRING" id="1035707.SAMN05216552_105036"/>
<dbReference type="AlphaFoldDB" id="A0A1I7M2Y9"/>
<feature type="compositionally biased region" description="Basic and acidic residues" evidence="1">
    <location>
        <begin position="115"/>
        <end position="124"/>
    </location>
</feature>
<keyword evidence="5" id="KW-1185">Reference proteome</keyword>
<evidence type="ECO:0000256" key="2">
    <source>
        <dbReference type="SAM" id="SignalP"/>
    </source>
</evidence>
<keyword evidence="2" id="KW-0732">Signal</keyword>
<proteinExistence type="predicted"/>
<feature type="signal peptide" evidence="2">
    <location>
        <begin position="1"/>
        <end position="22"/>
    </location>
</feature>
<feature type="region of interest" description="Disordered" evidence="1">
    <location>
        <begin position="33"/>
        <end position="125"/>
    </location>
</feature>
<dbReference type="Pfam" id="PF13511">
    <property type="entry name" value="DUF4124"/>
    <property type="match status" value="1"/>
</dbReference>
<protein>
    <recommendedName>
        <fullName evidence="3">DUF4124 domain-containing protein</fullName>
    </recommendedName>
</protein>
<dbReference type="OrthoDB" id="9181422at2"/>
<feature type="compositionally biased region" description="Basic and acidic residues" evidence="1">
    <location>
        <begin position="97"/>
        <end position="107"/>
    </location>
</feature>
<dbReference type="Proteomes" id="UP000199391">
    <property type="component" value="Unassembled WGS sequence"/>
</dbReference>
<name>A0A1I7M2Y9_9BURK</name>
<gene>
    <name evidence="4" type="ORF">SAMN05216552_105036</name>
</gene>
<feature type="chain" id="PRO_5011700064" description="DUF4124 domain-containing protein" evidence="2">
    <location>
        <begin position="23"/>
        <end position="178"/>
    </location>
</feature>
<dbReference type="EMBL" id="FPBO01000050">
    <property type="protein sequence ID" value="SFV16207.1"/>
    <property type="molecule type" value="Genomic_DNA"/>
</dbReference>
<dbReference type="RefSeq" id="WP_093560707.1">
    <property type="nucleotide sequence ID" value="NZ_FPBO01000050.1"/>
</dbReference>
<evidence type="ECO:0000313" key="5">
    <source>
        <dbReference type="Proteomes" id="UP000199391"/>
    </source>
</evidence>
<evidence type="ECO:0000256" key="1">
    <source>
        <dbReference type="SAM" id="MobiDB-lite"/>
    </source>
</evidence>
<organism evidence="4 5">
    <name type="scientific">Pseudoduganella namucuonensis</name>
    <dbReference type="NCBI Taxonomy" id="1035707"/>
    <lineage>
        <taxon>Bacteria</taxon>
        <taxon>Pseudomonadati</taxon>
        <taxon>Pseudomonadota</taxon>
        <taxon>Betaproteobacteria</taxon>
        <taxon>Burkholderiales</taxon>
        <taxon>Oxalobacteraceae</taxon>
        <taxon>Telluria group</taxon>
        <taxon>Pseudoduganella</taxon>
    </lineage>
</organism>
<feature type="domain" description="DUF4124" evidence="3">
    <location>
        <begin position="11"/>
        <end position="65"/>
    </location>
</feature>
<evidence type="ECO:0000313" key="4">
    <source>
        <dbReference type="EMBL" id="SFV16207.1"/>
    </source>
</evidence>
<evidence type="ECO:0000259" key="3">
    <source>
        <dbReference type="Pfam" id="PF13511"/>
    </source>
</evidence>
<reference evidence="5" key="1">
    <citation type="submission" date="2016-10" db="EMBL/GenBank/DDBJ databases">
        <authorList>
            <person name="Varghese N."/>
            <person name="Submissions S."/>
        </authorList>
    </citation>
    <scope>NUCLEOTIDE SEQUENCE [LARGE SCALE GENOMIC DNA]</scope>
    <source>
        <strain evidence="5">CGMCC 1.11014</strain>
    </source>
</reference>
<dbReference type="InterPro" id="IPR025392">
    <property type="entry name" value="DUF4124"/>
</dbReference>
<sequence length="178" mass="18988">MKHLPMSLLVAAALAMPALAQAQYMWLDEKGMKQLSDQPPPPSVPQNRILKQPRQAAAAAANAAAAQAAAPADAPPAPAPADKAAADKKAPPSIAERNADFNKRRAEAAAAEQKSQQEAKHNADTAENCALARSFSHSLDSGRPISAYDDKGQRYFLSDEQRAQRAKRNAEILSKCPK</sequence>
<accession>A0A1I7M2Y9</accession>
<feature type="compositionally biased region" description="Low complexity" evidence="1">
    <location>
        <begin position="56"/>
        <end position="72"/>
    </location>
</feature>